<dbReference type="InterPro" id="IPR012349">
    <property type="entry name" value="Split_barrel_FMN-bd"/>
</dbReference>
<sequence>MYVPPDYVCDDTACLHDLIARVRLGTVVTVSAGADGNAPEACHLPLLLDRRRGPLGTLIGHLDRRNPQLAGLAAGRPVLVTFLGADAGVSPDWYRTSPRVPTWLYSAVHATGIPTVIEDAAALRAILERGSALAVPAGGTWRPAQVAAYIDRLLGGIAGFEIRLDTLRGQIRLGQHNGPEDWQGVHDALSCGTLQQRRVAEDMAAFGRVISAGA</sequence>
<dbReference type="AlphaFoldDB" id="A0A7Y7M4G5"/>
<comment type="caution">
    <text evidence="1">The sequence shown here is derived from an EMBL/GenBank/DDBJ whole genome shotgun (WGS) entry which is preliminary data.</text>
</comment>
<dbReference type="RefSeq" id="WP_176639553.1">
    <property type="nucleotide sequence ID" value="NZ_JABXXP010000077.1"/>
</dbReference>
<dbReference type="Pfam" id="PF04299">
    <property type="entry name" value="FMN_bind_2"/>
    <property type="match status" value="1"/>
</dbReference>
<dbReference type="SUPFAM" id="SSF50475">
    <property type="entry name" value="FMN-binding split barrel"/>
    <property type="match status" value="1"/>
</dbReference>
<proteinExistence type="predicted"/>
<evidence type="ECO:0000313" key="2">
    <source>
        <dbReference type="Proteomes" id="UP000534870"/>
    </source>
</evidence>
<dbReference type="PANTHER" id="PTHR35802">
    <property type="entry name" value="PROTEASE SYNTHASE AND SPORULATION PROTEIN PAI 2"/>
    <property type="match status" value="1"/>
</dbReference>
<dbReference type="Gene3D" id="2.30.110.10">
    <property type="entry name" value="Electron Transport, Fmn-binding Protein, Chain A"/>
    <property type="match status" value="1"/>
</dbReference>
<organism evidence="1 2">
    <name type="scientific">Nguyenibacter vanlangensis</name>
    <dbReference type="NCBI Taxonomy" id="1216886"/>
    <lineage>
        <taxon>Bacteria</taxon>
        <taxon>Pseudomonadati</taxon>
        <taxon>Pseudomonadota</taxon>
        <taxon>Alphaproteobacteria</taxon>
        <taxon>Acetobacterales</taxon>
        <taxon>Acetobacteraceae</taxon>
        <taxon>Nguyenibacter</taxon>
    </lineage>
</organism>
<dbReference type="InterPro" id="IPR007396">
    <property type="entry name" value="TR_PAI2-type"/>
</dbReference>
<dbReference type="EMBL" id="JABXXP010000077">
    <property type="protein sequence ID" value="NVN10795.1"/>
    <property type="molecule type" value="Genomic_DNA"/>
</dbReference>
<dbReference type="PIRSF" id="PIRSF010372">
    <property type="entry name" value="PaiB"/>
    <property type="match status" value="1"/>
</dbReference>
<reference evidence="1 2" key="1">
    <citation type="submission" date="2020-06" db="EMBL/GenBank/DDBJ databases">
        <title>Description of novel acetic acid bacteria.</title>
        <authorList>
            <person name="Sombolestani A."/>
        </authorList>
    </citation>
    <scope>NUCLEOTIDE SEQUENCE [LARGE SCALE GENOMIC DNA]</scope>
    <source>
        <strain evidence="1 2">LMG 31431</strain>
    </source>
</reference>
<protein>
    <submittedName>
        <fullName evidence="1">FMN-binding negative transcriptional regulator</fullName>
    </submittedName>
</protein>
<dbReference type="PANTHER" id="PTHR35802:SF1">
    <property type="entry name" value="PROTEASE SYNTHASE AND SPORULATION PROTEIN PAI 2"/>
    <property type="match status" value="1"/>
</dbReference>
<evidence type="ECO:0000313" key="1">
    <source>
        <dbReference type="EMBL" id="NVN10795.1"/>
    </source>
</evidence>
<dbReference type="Proteomes" id="UP000534870">
    <property type="component" value="Unassembled WGS sequence"/>
</dbReference>
<accession>A0A7Y7M4G5</accession>
<gene>
    <name evidence="1" type="ORF">HUK84_06480</name>
</gene>
<name>A0A7Y7M4G5_9PROT</name>